<evidence type="ECO:0000313" key="1">
    <source>
        <dbReference type="EMBL" id="KAK4019658.1"/>
    </source>
</evidence>
<protein>
    <submittedName>
        <fullName evidence="1">Uncharacterized protein</fullName>
    </submittedName>
</protein>
<gene>
    <name evidence="1" type="ORF">OUZ56_001671</name>
</gene>
<dbReference type="EMBL" id="JAOYFB010000036">
    <property type="protein sequence ID" value="KAK4019658.1"/>
    <property type="molecule type" value="Genomic_DNA"/>
</dbReference>
<comment type="caution">
    <text evidence="1">The sequence shown here is derived from an EMBL/GenBank/DDBJ whole genome shotgun (WGS) entry which is preliminary data.</text>
</comment>
<evidence type="ECO:0000313" key="2">
    <source>
        <dbReference type="Proteomes" id="UP001234178"/>
    </source>
</evidence>
<sequence length="68" mass="7998">MQEFLYMSRRKIEYCRARAWMYTAAEEDRDVGCFNIARHNTEDASRKDEKKASTAQEAGSTLPYLLSW</sequence>
<dbReference type="Proteomes" id="UP001234178">
    <property type="component" value="Unassembled WGS sequence"/>
</dbReference>
<accession>A0ABR0A3W5</accession>
<organism evidence="1 2">
    <name type="scientific">Daphnia magna</name>
    <dbReference type="NCBI Taxonomy" id="35525"/>
    <lineage>
        <taxon>Eukaryota</taxon>
        <taxon>Metazoa</taxon>
        <taxon>Ecdysozoa</taxon>
        <taxon>Arthropoda</taxon>
        <taxon>Crustacea</taxon>
        <taxon>Branchiopoda</taxon>
        <taxon>Diplostraca</taxon>
        <taxon>Cladocera</taxon>
        <taxon>Anomopoda</taxon>
        <taxon>Daphniidae</taxon>
        <taxon>Daphnia</taxon>
    </lineage>
</organism>
<proteinExistence type="predicted"/>
<keyword evidence="2" id="KW-1185">Reference proteome</keyword>
<reference evidence="1 2" key="1">
    <citation type="journal article" date="2023" name="Nucleic Acids Res.">
        <title>The hologenome of Daphnia magna reveals possible DNA methylation and microbiome-mediated evolution of the host genome.</title>
        <authorList>
            <person name="Chaturvedi A."/>
            <person name="Li X."/>
            <person name="Dhandapani V."/>
            <person name="Marshall H."/>
            <person name="Kissane S."/>
            <person name="Cuenca-Cambronero M."/>
            <person name="Asole G."/>
            <person name="Calvet F."/>
            <person name="Ruiz-Romero M."/>
            <person name="Marangio P."/>
            <person name="Guigo R."/>
            <person name="Rago D."/>
            <person name="Mirbahai L."/>
            <person name="Eastwood N."/>
            <person name="Colbourne J.K."/>
            <person name="Zhou J."/>
            <person name="Mallon E."/>
            <person name="Orsini L."/>
        </authorList>
    </citation>
    <scope>NUCLEOTIDE SEQUENCE [LARGE SCALE GENOMIC DNA]</scope>
    <source>
        <strain evidence="1">LRV0_1</strain>
    </source>
</reference>
<name>A0ABR0A3W5_9CRUS</name>